<evidence type="ECO:0000259" key="5">
    <source>
        <dbReference type="Pfam" id="PF13675"/>
    </source>
</evidence>
<feature type="domain" description="NarX-like N-terminal" evidence="5">
    <location>
        <begin position="45"/>
        <end position="132"/>
    </location>
</feature>
<dbReference type="EMBL" id="BLIV01000003">
    <property type="protein sequence ID" value="GFE49866.1"/>
    <property type="molecule type" value="Genomic_DNA"/>
</dbReference>
<evidence type="ECO:0000313" key="7">
    <source>
        <dbReference type="Proteomes" id="UP000436522"/>
    </source>
</evidence>
<evidence type="ECO:0000256" key="3">
    <source>
        <dbReference type="ARBA" id="ARBA00022989"/>
    </source>
</evidence>
<name>A0A640VUG4_9RHOB</name>
<dbReference type="Pfam" id="PF13675">
    <property type="entry name" value="PilJ"/>
    <property type="match status" value="2"/>
</dbReference>
<dbReference type="AlphaFoldDB" id="A0A640VUG4"/>
<organism evidence="6 7">
    <name type="scientific">Roseobacter cerasinus</name>
    <dbReference type="NCBI Taxonomy" id="2602289"/>
    <lineage>
        <taxon>Bacteria</taxon>
        <taxon>Pseudomonadati</taxon>
        <taxon>Pseudomonadota</taxon>
        <taxon>Alphaproteobacteria</taxon>
        <taxon>Rhodobacterales</taxon>
        <taxon>Roseobacteraceae</taxon>
        <taxon>Roseobacter</taxon>
    </lineage>
</organism>
<sequence length="296" mass="32499">MQEMLLKNGNMSVLATAFAMSFLVWPTPGHSGQITAESNARDRMNLAGRERMLTQQLTRNACFVMAGVAPDRFAQRTQENVEDFNRVLVGLRDGDAELGLLPETDPGVLAALDDIEALWEQFRPAAQQISAGDFHTIPMEQLVSLNMATLKQMHETVMAMADIYTNDNMSPDLLKTVAVAGRQRMLSQKVSKEVCFKIIGLDGLGASDLVEATIQDFDDAMARLMTGSEADGILPPPNEATLAQLQVTNATWQEFKQLVADIQGEAEVPAETKIRLSNLSDQVLKEMNAAVQLYVQ</sequence>
<protein>
    <recommendedName>
        <fullName evidence="5">NarX-like N-terminal domain-containing protein</fullName>
    </recommendedName>
</protein>
<gene>
    <name evidence="6" type="ORF">So717_16190</name>
</gene>
<accession>A0A640VUG4</accession>
<evidence type="ECO:0000256" key="2">
    <source>
        <dbReference type="ARBA" id="ARBA00022692"/>
    </source>
</evidence>
<keyword evidence="4" id="KW-0472">Membrane</keyword>
<comment type="caution">
    <text evidence="6">The sequence shown here is derived from an EMBL/GenBank/DDBJ whole genome shotgun (WGS) entry which is preliminary data.</text>
</comment>
<dbReference type="Proteomes" id="UP000436522">
    <property type="component" value="Unassembled WGS sequence"/>
</dbReference>
<reference evidence="6 7" key="1">
    <citation type="submission" date="2019-12" db="EMBL/GenBank/DDBJ databases">
        <title>Roseobacter cerasinus sp. nov., isolated from seawater around aquaculture.</title>
        <authorList>
            <person name="Muramatsu S."/>
            <person name="Takabe Y."/>
            <person name="Mori K."/>
            <person name="Takaichi S."/>
            <person name="Hanada S."/>
        </authorList>
    </citation>
    <scope>NUCLEOTIDE SEQUENCE [LARGE SCALE GENOMIC DNA]</scope>
    <source>
        <strain evidence="6 7">AI77</strain>
    </source>
</reference>
<dbReference type="GO" id="GO:0016020">
    <property type="term" value="C:membrane"/>
    <property type="evidence" value="ECO:0007669"/>
    <property type="project" value="UniProtKB-SubCell"/>
</dbReference>
<evidence type="ECO:0000256" key="4">
    <source>
        <dbReference type="ARBA" id="ARBA00023136"/>
    </source>
</evidence>
<keyword evidence="3" id="KW-1133">Transmembrane helix</keyword>
<dbReference type="InterPro" id="IPR029095">
    <property type="entry name" value="NarX-like_N"/>
</dbReference>
<feature type="domain" description="NarX-like N-terminal" evidence="5">
    <location>
        <begin position="176"/>
        <end position="269"/>
    </location>
</feature>
<evidence type="ECO:0000313" key="6">
    <source>
        <dbReference type="EMBL" id="GFE49866.1"/>
    </source>
</evidence>
<proteinExistence type="predicted"/>
<keyword evidence="7" id="KW-1185">Reference proteome</keyword>
<evidence type="ECO:0000256" key="1">
    <source>
        <dbReference type="ARBA" id="ARBA00004141"/>
    </source>
</evidence>
<keyword evidence="2" id="KW-0812">Transmembrane</keyword>
<comment type="subcellular location">
    <subcellularLocation>
        <location evidence="1">Membrane</location>
        <topology evidence="1">Multi-pass membrane protein</topology>
    </subcellularLocation>
</comment>